<evidence type="ECO:0000256" key="8">
    <source>
        <dbReference type="RuleBase" id="RU000461"/>
    </source>
</evidence>
<dbReference type="AlphaFoldDB" id="A0AAN8JT16"/>
<keyword evidence="11" id="KW-1185">Reference proteome</keyword>
<dbReference type="Proteomes" id="UP001347796">
    <property type="component" value="Unassembled WGS sequence"/>
</dbReference>
<dbReference type="GO" id="GO:0016705">
    <property type="term" value="F:oxidoreductase activity, acting on paired donors, with incorporation or reduction of molecular oxygen"/>
    <property type="evidence" value="ECO:0007669"/>
    <property type="project" value="InterPro"/>
</dbReference>
<proteinExistence type="inferred from homology"/>
<evidence type="ECO:0000256" key="6">
    <source>
        <dbReference type="ARBA" id="ARBA00023033"/>
    </source>
</evidence>
<dbReference type="GO" id="GO:0020037">
    <property type="term" value="F:heme binding"/>
    <property type="evidence" value="ECO:0007669"/>
    <property type="project" value="InterPro"/>
</dbReference>
<keyword evidence="2 7" id="KW-0349">Heme</keyword>
<evidence type="ECO:0000313" key="10">
    <source>
        <dbReference type="EMBL" id="KAK6180738.1"/>
    </source>
</evidence>
<dbReference type="PRINTS" id="PR00463">
    <property type="entry name" value="EP450I"/>
</dbReference>
<keyword evidence="9" id="KW-0732">Signal</keyword>
<keyword evidence="3 7" id="KW-0479">Metal-binding</keyword>
<dbReference type="SUPFAM" id="SSF48264">
    <property type="entry name" value="Cytochrome P450"/>
    <property type="match status" value="1"/>
</dbReference>
<protein>
    <recommendedName>
        <fullName evidence="12">Cytochrome P450</fullName>
    </recommendedName>
</protein>
<dbReference type="InterPro" id="IPR002401">
    <property type="entry name" value="Cyt_P450_E_grp-I"/>
</dbReference>
<feature type="binding site" description="axial binding residue" evidence="7">
    <location>
        <position position="441"/>
    </location>
    <ligand>
        <name>heme</name>
        <dbReference type="ChEBI" id="CHEBI:30413"/>
    </ligand>
    <ligandPart>
        <name>Fe</name>
        <dbReference type="ChEBI" id="CHEBI:18248"/>
    </ligandPart>
</feature>
<keyword evidence="4 8" id="KW-0560">Oxidoreductase</keyword>
<dbReference type="InterPro" id="IPR017972">
    <property type="entry name" value="Cyt_P450_CS"/>
</dbReference>
<dbReference type="PRINTS" id="PR00385">
    <property type="entry name" value="P450"/>
</dbReference>
<evidence type="ECO:0000256" key="7">
    <source>
        <dbReference type="PIRSR" id="PIRSR602401-1"/>
    </source>
</evidence>
<accession>A0AAN8JT16</accession>
<evidence type="ECO:0000256" key="4">
    <source>
        <dbReference type="ARBA" id="ARBA00023002"/>
    </source>
</evidence>
<dbReference type="PANTHER" id="PTHR24289:SF1">
    <property type="entry name" value="STEROID 17-ALPHA-HYDROXYLASE_17,20 LYASE"/>
    <property type="match status" value="1"/>
</dbReference>
<dbReference type="GO" id="GO:0004497">
    <property type="term" value="F:monooxygenase activity"/>
    <property type="evidence" value="ECO:0007669"/>
    <property type="project" value="UniProtKB-KW"/>
</dbReference>
<dbReference type="Gene3D" id="1.10.630.10">
    <property type="entry name" value="Cytochrome P450"/>
    <property type="match status" value="1"/>
</dbReference>
<evidence type="ECO:0000256" key="9">
    <source>
        <dbReference type="SAM" id="SignalP"/>
    </source>
</evidence>
<comment type="cofactor">
    <cofactor evidence="7">
        <name>heme</name>
        <dbReference type="ChEBI" id="CHEBI:30413"/>
    </cofactor>
</comment>
<dbReference type="GO" id="GO:0005506">
    <property type="term" value="F:iron ion binding"/>
    <property type="evidence" value="ECO:0007669"/>
    <property type="project" value="InterPro"/>
</dbReference>
<keyword evidence="5 7" id="KW-0408">Iron</keyword>
<evidence type="ECO:0000256" key="1">
    <source>
        <dbReference type="ARBA" id="ARBA00010617"/>
    </source>
</evidence>
<evidence type="ECO:0008006" key="12">
    <source>
        <dbReference type="Google" id="ProtNLM"/>
    </source>
</evidence>
<dbReference type="PROSITE" id="PS00086">
    <property type="entry name" value="CYTOCHROME_P450"/>
    <property type="match status" value="1"/>
</dbReference>
<name>A0AAN8JT16_PATCE</name>
<feature type="signal peptide" evidence="9">
    <location>
        <begin position="1"/>
        <end position="19"/>
    </location>
</feature>
<keyword evidence="6 8" id="KW-0503">Monooxygenase</keyword>
<dbReference type="InterPro" id="IPR001128">
    <property type="entry name" value="Cyt_P450"/>
</dbReference>
<reference evidence="10 11" key="1">
    <citation type="submission" date="2024-01" db="EMBL/GenBank/DDBJ databases">
        <title>The genome of the rayed Mediterranean limpet Patella caerulea (Linnaeus, 1758).</title>
        <authorList>
            <person name="Anh-Thu Weber A."/>
            <person name="Halstead-Nussloch G."/>
        </authorList>
    </citation>
    <scope>NUCLEOTIDE SEQUENCE [LARGE SCALE GENOMIC DNA]</scope>
    <source>
        <strain evidence="10">AATW-2023a</strain>
        <tissue evidence="10">Whole specimen</tissue>
    </source>
</reference>
<dbReference type="EMBL" id="JAZGQO010000007">
    <property type="protein sequence ID" value="KAK6180738.1"/>
    <property type="molecule type" value="Genomic_DNA"/>
</dbReference>
<dbReference type="Pfam" id="PF00067">
    <property type="entry name" value="p450"/>
    <property type="match status" value="1"/>
</dbReference>
<comment type="similarity">
    <text evidence="1 8">Belongs to the cytochrome P450 family.</text>
</comment>
<evidence type="ECO:0000256" key="2">
    <source>
        <dbReference type="ARBA" id="ARBA00022617"/>
    </source>
</evidence>
<evidence type="ECO:0000313" key="11">
    <source>
        <dbReference type="Proteomes" id="UP001347796"/>
    </source>
</evidence>
<feature type="chain" id="PRO_5042925477" description="Cytochrome P450" evidence="9">
    <location>
        <begin position="20"/>
        <end position="497"/>
    </location>
</feature>
<organism evidence="10 11">
    <name type="scientific">Patella caerulea</name>
    <name type="common">Rayed Mediterranean limpet</name>
    <dbReference type="NCBI Taxonomy" id="87958"/>
    <lineage>
        <taxon>Eukaryota</taxon>
        <taxon>Metazoa</taxon>
        <taxon>Spiralia</taxon>
        <taxon>Lophotrochozoa</taxon>
        <taxon>Mollusca</taxon>
        <taxon>Gastropoda</taxon>
        <taxon>Patellogastropoda</taxon>
        <taxon>Patelloidea</taxon>
        <taxon>Patellidae</taxon>
        <taxon>Patella</taxon>
    </lineage>
</organism>
<evidence type="ECO:0000256" key="3">
    <source>
        <dbReference type="ARBA" id="ARBA00022723"/>
    </source>
</evidence>
<dbReference type="InterPro" id="IPR036396">
    <property type="entry name" value="Cyt_P450_sf"/>
</dbReference>
<comment type="caution">
    <text evidence="10">The sequence shown here is derived from an EMBL/GenBank/DDBJ whole genome shotgun (WGS) entry which is preliminary data.</text>
</comment>
<gene>
    <name evidence="10" type="ORF">SNE40_008734</name>
</gene>
<evidence type="ECO:0000256" key="5">
    <source>
        <dbReference type="ARBA" id="ARBA00023004"/>
    </source>
</evidence>
<dbReference type="PANTHER" id="PTHR24289">
    <property type="entry name" value="STEROID 17-ALPHA-HYDROXYLASE/17,20 LYASE"/>
    <property type="match status" value="1"/>
</dbReference>
<sequence length="497" mass="57363">MSLLLILAVVLLVAYLTINWFKDQPKTPLPPGPSFLECLQITWRMLRKNDTHLIAEDLRKRYGEIFNIRLFSSNLVFLNSSRLMRKLFASGQYRDVTNDRPWTFFGEHICYDCRMMVSRNYNQMFVKVRKLIHGTIKLYGDGIKVFEDMVNGEIKILQKELENSTLRASFDLDNALKVSLIRVIHIFLTNERPTDSKECKYICETIVNYDHSDNEMYNSFLLNTCPWVRFLPGRGRQLYKGALEARDRLINLYRNPSIAKRMESSGGGLLGKLLNEAEHDKDIDETTIKGVLVDMVSAGYLTTKGALSGFFLLMLYYPEIQRRIQEEIDDNIGGDREPSLDDRSVMHYTNAAILECLRFTSHVPIGIPHVARVEIDVEGMRIPANTTMLTNYWSANRSDEYWDKPNVFTPERFLDGDGKLLPSEHILRSQLILFGVGRRQCVGESFAKSRIFLYVTSLLQKFDFLPGDNELAPLDSTTWKADTVMQPDFLNCIVRMR</sequence>